<feature type="compositionally biased region" description="Polar residues" evidence="1">
    <location>
        <begin position="222"/>
        <end position="235"/>
    </location>
</feature>
<feature type="compositionally biased region" description="Pro residues" evidence="1">
    <location>
        <begin position="14"/>
        <end position="23"/>
    </location>
</feature>
<feature type="compositionally biased region" description="Pro residues" evidence="1">
    <location>
        <begin position="174"/>
        <end position="190"/>
    </location>
</feature>
<protein>
    <submittedName>
        <fullName evidence="3">FHA domain-containing protein</fullName>
    </submittedName>
</protein>
<feature type="compositionally biased region" description="Pro residues" evidence="1">
    <location>
        <begin position="202"/>
        <end position="211"/>
    </location>
</feature>
<dbReference type="Pfam" id="PF00498">
    <property type="entry name" value="FHA"/>
    <property type="match status" value="1"/>
</dbReference>
<comment type="caution">
    <text evidence="3">The sequence shown here is derived from an EMBL/GenBank/DDBJ whole genome shotgun (WGS) entry which is preliminary data.</text>
</comment>
<evidence type="ECO:0000313" key="3">
    <source>
        <dbReference type="EMBL" id="MCM1981532.1"/>
    </source>
</evidence>
<dbReference type="AlphaFoldDB" id="A0ABD4SYZ5"/>
<evidence type="ECO:0000256" key="1">
    <source>
        <dbReference type="SAM" id="MobiDB-lite"/>
    </source>
</evidence>
<evidence type="ECO:0000259" key="2">
    <source>
        <dbReference type="PROSITE" id="PS50006"/>
    </source>
</evidence>
<dbReference type="InterPro" id="IPR000253">
    <property type="entry name" value="FHA_dom"/>
</dbReference>
<dbReference type="Gene3D" id="2.60.200.20">
    <property type="match status" value="1"/>
</dbReference>
<keyword evidence="4" id="KW-1185">Reference proteome</keyword>
<feature type="region of interest" description="Disordered" evidence="1">
    <location>
        <begin position="1"/>
        <end position="284"/>
    </location>
</feature>
<feature type="domain" description="FHA" evidence="2">
    <location>
        <begin position="319"/>
        <end position="375"/>
    </location>
</feature>
<proteinExistence type="predicted"/>
<dbReference type="RefSeq" id="WP_250833229.1">
    <property type="nucleotide sequence ID" value="NZ_JTHE03000009.1"/>
</dbReference>
<dbReference type="SMART" id="SM00240">
    <property type="entry name" value="FHA"/>
    <property type="match status" value="1"/>
</dbReference>
<feature type="compositionally biased region" description="Basic and acidic residues" evidence="1">
    <location>
        <begin position="191"/>
        <end position="201"/>
    </location>
</feature>
<organism evidence="3 4">
    <name type="scientific">Lyngbya confervoides BDU141951</name>
    <dbReference type="NCBI Taxonomy" id="1574623"/>
    <lineage>
        <taxon>Bacteria</taxon>
        <taxon>Bacillati</taxon>
        <taxon>Cyanobacteriota</taxon>
        <taxon>Cyanophyceae</taxon>
        <taxon>Oscillatoriophycideae</taxon>
        <taxon>Oscillatoriales</taxon>
        <taxon>Microcoleaceae</taxon>
        <taxon>Lyngbya</taxon>
    </lineage>
</organism>
<evidence type="ECO:0000313" key="4">
    <source>
        <dbReference type="Proteomes" id="UP000031561"/>
    </source>
</evidence>
<sequence length="404" mass="41724">MPRGVASQSSSEPVPSPLPPLEPTPVESALPPTNVVNPFSDPSPSEVPPTNVIGSAAERVGSNLPPTNVVHPSGGTMGPADLPPTNVVNPPLDPSLGSNLPPTNVVHPAEGGNADSALPPTNVVASPGGATPPPFAVSSGPGGPGPFPLDPTETEPTFVVSPGADRDSDRETLVPPPETPPPLPPTIPPQHPEHYAFDLREPPAPPAPPPINADSLPPALNPLQSGSDPLQSLGSDPTPPAFPSPTWDEDSEGVPSVPPPPDPPEAIGSAGSASTTMQPSPPPVLSGNVGATVIQRPLARFIHQRTQTSVELPSHLTRLLIGKQTDSIHPDVDVSGFADSEVVSRKHSNLYVTPEGYYIEDAGSANGTYVNDELVQPGHRVRIKPGDLVCLGREHKVCFLFQIG</sequence>
<dbReference type="SUPFAM" id="SSF49879">
    <property type="entry name" value="SMAD/FHA domain"/>
    <property type="match status" value="1"/>
</dbReference>
<dbReference type="PROSITE" id="PS50006">
    <property type="entry name" value="FHA_DOMAIN"/>
    <property type="match status" value="1"/>
</dbReference>
<dbReference type="EMBL" id="JTHE03000009">
    <property type="protein sequence ID" value="MCM1981532.1"/>
    <property type="molecule type" value="Genomic_DNA"/>
</dbReference>
<gene>
    <name evidence="3" type="ORF">QQ91_0001635</name>
</gene>
<feature type="compositionally biased region" description="Polar residues" evidence="1">
    <location>
        <begin position="34"/>
        <end position="43"/>
    </location>
</feature>
<dbReference type="CDD" id="cd00060">
    <property type="entry name" value="FHA"/>
    <property type="match status" value="1"/>
</dbReference>
<dbReference type="InterPro" id="IPR008984">
    <property type="entry name" value="SMAD_FHA_dom_sf"/>
</dbReference>
<dbReference type="Proteomes" id="UP000031561">
    <property type="component" value="Unassembled WGS sequence"/>
</dbReference>
<reference evidence="3 4" key="1">
    <citation type="journal article" date="2015" name="Genome Announc.">
        <title>Draft Genome Sequence of Filamentous Marine Cyanobacterium Lyngbya confervoides Strain BDU141951.</title>
        <authorList>
            <person name="Chandrababunaidu M.M."/>
            <person name="Sen D."/>
            <person name="Tripathy S."/>
        </authorList>
    </citation>
    <scope>NUCLEOTIDE SEQUENCE [LARGE SCALE GENOMIC DNA]</scope>
    <source>
        <strain evidence="3 4">BDU141951</strain>
    </source>
</reference>
<name>A0ABD4SYZ5_9CYAN</name>
<accession>A0ABD4SYZ5</accession>